<dbReference type="GO" id="GO:0005524">
    <property type="term" value="F:ATP binding"/>
    <property type="evidence" value="ECO:0007669"/>
    <property type="project" value="TreeGrafter"/>
</dbReference>
<dbReference type="RefSeq" id="WP_133516642.1">
    <property type="nucleotide sequence ID" value="NZ_JAHDUW010000001.1"/>
</dbReference>
<dbReference type="GO" id="GO:0005829">
    <property type="term" value="C:cytosol"/>
    <property type="evidence" value="ECO:0007669"/>
    <property type="project" value="TreeGrafter"/>
</dbReference>
<name>A0A484F5L6_9EURY</name>
<accession>A0A484F5L6</accession>
<gene>
    <name evidence="2" type="ORF">C7391_0159</name>
</gene>
<dbReference type="InterPro" id="IPR011322">
    <property type="entry name" value="N-reg_PII-like_a/b"/>
</dbReference>
<dbReference type="InterPro" id="IPR015867">
    <property type="entry name" value="N-reg_PII/ATP_PRibTrfase_C"/>
</dbReference>
<dbReference type="GO" id="GO:0006808">
    <property type="term" value="P:regulation of nitrogen utilization"/>
    <property type="evidence" value="ECO:0007669"/>
    <property type="project" value="InterPro"/>
</dbReference>
<dbReference type="SMART" id="SM00938">
    <property type="entry name" value="P-II"/>
    <property type="match status" value="1"/>
</dbReference>
<comment type="caution">
    <text evidence="2">The sequence shown here is derived from an EMBL/GenBank/DDBJ whole genome shotgun (WGS) entry which is preliminary data.</text>
</comment>
<evidence type="ECO:0000256" key="1">
    <source>
        <dbReference type="RuleBase" id="RU003936"/>
    </source>
</evidence>
<dbReference type="Pfam" id="PF00543">
    <property type="entry name" value="P-II"/>
    <property type="match status" value="1"/>
</dbReference>
<dbReference type="OrthoDB" id="10960at2157"/>
<comment type="similarity">
    <text evidence="1">Belongs to the P(II) protein family.</text>
</comment>
<evidence type="ECO:0000313" key="2">
    <source>
        <dbReference type="EMBL" id="TDQ71060.1"/>
    </source>
</evidence>
<reference evidence="2 3" key="1">
    <citation type="submission" date="2019-03" db="EMBL/GenBank/DDBJ databases">
        <title>Genomic Encyclopedia of Type Strains, Phase IV (KMG-IV): sequencing the most valuable type-strain genomes for metagenomic binning, comparative biology and taxonomic classification.</title>
        <authorList>
            <person name="Goeker M."/>
        </authorList>
    </citation>
    <scope>NUCLEOTIDE SEQUENCE [LARGE SCALE GENOMIC DNA]</scope>
    <source>
        <strain evidence="2 3">DSM 13328</strain>
    </source>
</reference>
<keyword evidence="3" id="KW-1185">Reference proteome</keyword>
<dbReference type="PANTHER" id="PTHR30115:SF11">
    <property type="entry name" value="NITROGEN REGULATORY PROTEIN P-II HOMOLOG"/>
    <property type="match status" value="1"/>
</dbReference>
<protein>
    <submittedName>
        <fullName evidence="2">Nitrogen regulatory protein P-II family</fullName>
    </submittedName>
</protein>
<dbReference type="SUPFAM" id="SSF54913">
    <property type="entry name" value="GlnB-like"/>
    <property type="match status" value="1"/>
</dbReference>
<dbReference type="PROSITE" id="PS00638">
    <property type="entry name" value="PII_GLNB_CTER"/>
    <property type="match status" value="1"/>
</dbReference>
<dbReference type="PRINTS" id="PR00340">
    <property type="entry name" value="PIIGLNB"/>
</dbReference>
<organism evidence="2 3">
    <name type="scientific">Methanimicrococcus blatticola</name>
    <dbReference type="NCBI Taxonomy" id="91560"/>
    <lineage>
        <taxon>Archaea</taxon>
        <taxon>Methanobacteriati</taxon>
        <taxon>Methanobacteriota</taxon>
        <taxon>Stenosarchaea group</taxon>
        <taxon>Methanomicrobia</taxon>
        <taxon>Methanosarcinales</taxon>
        <taxon>Methanosarcinaceae</taxon>
        <taxon>Methanimicrococcus</taxon>
    </lineage>
</organism>
<dbReference type="InterPro" id="IPR002187">
    <property type="entry name" value="N-reg_PII"/>
</dbReference>
<dbReference type="AlphaFoldDB" id="A0A484F5L6"/>
<dbReference type="GO" id="GO:0030234">
    <property type="term" value="F:enzyme regulator activity"/>
    <property type="evidence" value="ECO:0007669"/>
    <property type="project" value="InterPro"/>
</dbReference>
<sequence>MKMIMAVIRPEKFDAVKQALADKGYFGMTVTEVSGRGEQRGVCLQYRGKPIHVDVIQKTEIQLTTCDEKADEVIDIIRTTACSGRIGDGRIFVVPVEKAITIRTGEVFY</sequence>
<dbReference type="InterPro" id="IPR017918">
    <property type="entry name" value="N-reg_PII_CS"/>
</dbReference>
<dbReference type="PROSITE" id="PS51343">
    <property type="entry name" value="PII_GLNB_DOM"/>
    <property type="match status" value="1"/>
</dbReference>
<dbReference type="PANTHER" id="PTHR30115">
    <property type="entry name" value="NITROGEN REGULATORY PROTEIN P-II"/>
    <property type="match status" value="1"/>
</dbReference>
<dbReference type="Gene3D" id="3.30.70.120">
    <property type="match status" value="1"/>
</dbReference>
<dbReference type="EMBL" id="SNYS01000005">
    <property type="protein sequence ID" value="TDQ71060.1"/>
    <property type="molecule type" value="Genomic_DNA"/>
</dbReference>
<dbReference type="Proteomes" id="UP000294855">
    <property type="component" value="Unassembled WGS sequence"/>
</dbReference>
<evidence type="ECO:0000313" key="3">
    <source>
        <dbReference type="Proteomes" id="UP000294855"/>
    </source>
</evidence>
<proteinExistence type="inferred from homology"/>